<sequence>MSWQSYIDDNLLASGFCYAAICGFDGSPWANSPGFQLLPEEATLLSKVLSEGNIDTIASNGFTVAGQKYAFTRADLDDEEAAPSIQGRCKEEGLSGRGLIVMKSNQALIVGVHDPEYTSATFRQVNLDMTNLANYLMENGF</sequence>
<dbReference type="CDD" id="cd00148">
    <property type="entry name" value="PROF"/>
    <property type="match status" value="1"/>
</dbReference>
<dbReference type="PROSITE" id="PS00414">
    <property type="entry name" value="PROFILIN"/>
    <property type="match status" value="1"/>
</dbReference>
<dbReference type="RefSeq" id="XP_005708857.1">
    <property type="nucleotide sequence ID" value="XM_005708800.1"/>
</dbReference>
<gene>
    <name evidence="7" type="ORF">Gasu_04300</name>
</gene>
<dbReference type="InterPro" id="IPR005455">
    <property type="entry name" value="PFN_euk"/>
</dbReference>
<dbReference type="Proteomes" id="UP000030680">
    <property type="component" value="Unassembled WGS sequence"/>
</dbReference>
<dbReference type="Gramene" id="EME32337">
    <property type="protein sequence ID" value="EME32337"/>
    <property type="gene ID" value="Gasu_04300"/>
</dbReference>
<dbReference type="InterPro" id="IPR048278">
    <property type="entry name" value="PFN"/>
</dbReference>
<accession>M2XQ49</accession>
<protein>
    <recommendedName>
        <fullName evidence="6">Profilin</fullName>
    </recommendedName>
</protein>
<keyword evidence="3" id="KW-0963">Cytoplasm</keyword>
<evidence type="ECO:0000256" key="4">
    <source>
        <dbReference type="ARBA" id="ARBA00023203"/>
    </source>
</evidence>
<dbReference type="PANTHER" id="PTHR11604:SF0">
    <property type="entry name" value="PROFILIN"/>
    <property type="match status" value="1"/>
</dbReference>
<dbReference type="AlphaFoldDB" id="M2XQ49"/>
<dbReference type="OrthoDB" id="421374at2759"/>
<evidence type="ECO:0000313" key="7">
    <source>
        <dbReference type="EMBL" id="EME32337.1"/>
    </source>
</evidence>
<dbReference type="PANTHER" id="PTHR11604">
    <property type="entry name" value="PROFILIN"/>
    <property type="match status" value="1"/>
</dbReference>
<dbReference type="PRINTS" id="PR00392">
    <property type="entry name" value="PROFILIN"/>
</dbReference>
<dbReference type="GeneID" id="17090926"/>
<keyword evidence="8" id="KW-1185">Reference proteome</keyword>
<keyword evidence="5" id="KW-0206">Cytoskeleton</keyword>
<proteinExistence type="inferred from homology"/>
<dbReference type="SUPFAM" id="SSF55770">
    <property type="entry name" value="Profilin (actin-binding protein)"/>
    <property type="match status" value="1"/>
</dbReference>
<name>M2XQ49_GALSU</name>
<dbReference type="STRING" id="130081.M2XQ49"/>
<dbReference type="KEGG" id="gsl:Gasu_04300"/>
<evidence type="ECO:0000256" key="5">
    <source>
        <dbReference type="ARBA" id="ARBA00023212"/>
    </source>
</evidence>
<evidence type="ECO:0000256" key="3">
    <source>
        <dbReference type="ARBA" id="ARBA00022490"/>
    </source>
</evidence>
<reference evidence="8" key="1">
    <citation type="journal article" date="2013" name="Science">
        <title>Gene transfer from bacteria and archaea facilitated evolution of an extremophilic eukaryote.</title>
        <authorList>
            <person name="Schonknecht G."/>
            <person name="Chen W.H."/>
            <person name="Ternes C.M."/>
            <person name="Barbier G.G."/>
            <person name="Shrestha R.P."/>
            <person name="Stanke M."/>
            <person name="Brautigam A."/>
            <person name="Baker B.J."/>
            <person name="Banfield J.F."/>
            <person name="Garavito R.M."/>
            <person name="Carr K."/>
            <person name="Wilkerson C."/>
            <person name="Rensing S.A."/>
            <person name="Gagneul D."/>
            <person name="Dickenson N.E."/>
            <person name="Oesterhelt C."/>
            <person name="Lercher M.J."/>
            <person name="Weber A.P."/>
        </authorList>
    </citation>
    <scope>NUCLEOTIDE SEQUENCE [LARGE SCALE GENOMIC DNA]</scope>
    <source>
        <strain evidence="8">074W</strain>
    </source>
</reference>
<dbReference type="OMA" id="GFCYAAI"/>
<dbReference type="eggNOG" id="KOG1755">
    <property type="taxonomic scope" value="Eukaryota"/>
</dbReference>
<organism evidence="7 8">
    <name type="scientific">Galdieria sulphuraria</name>
    <name type="common">Red alga</name>
    <dbReference type="NCBI Taxonomy" id="130081"/>
    <lineage>
        <taxon>Eukaryota</taxon>
        <taxon>Rhodophyta</taxon>
        <taxon>Bangiophyceae</taxon>
        <taxon>Galdieriales</taxon>
        <taxon>Galdieriaceae</taxon>
        <taxon>Galdieria</taxon>
    </lineage>
</organism>
<evidence type="ECO:0000256" key="2">
    <source>
        <dbReference type="ARBA" id="ARBA00010058"/>
    </source>
</evidence>
<dbReference type="Gene3D" id="3.30.450.30">
    <property type="entry name" value="Dynein light chain 2a, cytoplasmic"/>
    <property type="match status" value="1"/>
</dbReference>
<comment type="subcellular location">
    <subcellularLocation>
        <location evidence="1">Cytoplasm</location>
        <location evidence="1">Cytoskeleton</location>
    </subcellularLocation>
</comment>
<dbReference type="GO" id="GO:0005938">
    <property type="term" value="C:cell cortex"/>
    <property type="evidence" value="ECO:0007669"/>
    <property type="project" value="TreeGrafter"/>
</dbReference>
<dbReference type="InterPro" id="IPR036140">
    <property type="entry name" value="PFN_sf"/>
</dbReference>
<evidence type="ECO:0000313" key="8">
    <source>
        <dbReference type="Proteomes" id="UP000030680"/>
    </source>
</evidence>
<dbReference type="SMART" id="SM00392">
    <property type="entry name" value="PROF"/>
    <property type="match status" value="1"/>
</dbReference>
<dbReference type="Pfam" id="PF00235">
    <property type="entry name" value="Profilin"/>
    <property type="match status" value="1"/>
</dbReference>
<dbReference type="GO" id="GO:0005856">
    <property type="term" value="C:cytoskeleton"/>
    <property type="evidence" value="ECO:0007669"/>
    <property type="project" value="UniProtKB-SubCell"/>
</dbReference>
<dbReference type="EMBL" id="KB454486">
    <property type="protein sequence ID" value="EME32337.1"/>
    <property type="molecule type" value="Genomic_DNA"/>
</dbReference>
<evidence type="ECO:0000256" key="6">
    <source>
        <dbReference type="RuleBase" id="RU003909"/>
    </source>
</evidence>
<evidence type="ECO:0000256" key="1">
    <source>
        <dbReference type="ARBA" id="ARBA00004245"/>
    </source>
</evidence>
<comment type="similarity">
    <text evidence="2 6">Belongs to the profilin family.</text>
</comment>
<dbReference type="InterPro" id="IPR027310">
    <property type="entry name" value="Profilin_CS"/>
</dbReference>
<keyword evidence="4 6" id="KW-0009">Actin-binding</keyword>
<dbReference type="GO" id="GO:0003785">
    <property type="term" value="F:actin monomer binding"/>
    <property type="evidence" value="ECO:0007669"/>
    <property type="project" value="TreeGrafter"/>
</dbReference>